<keyword evidence="6" id="KW-1185">Reference proteome</keyword>
<proteinExistence type="predicted"/>
<comment type="caution">
    <text evidence="5">The sequence shown here is derived from an EMBL/GenBank/DDBJ whole genome shotgun (WGS) entry which is preliminary data.</text>
</comment>
<evidence type="ECO:0000256" key="4">
    <source>
        <dbReference type="ARBA" id="ARBA00022840"/>
    </source>
</evidence>
<evidence type="ECO:0000313" key="6">
    <source>
        <dbReference type="Proteomes" id="UP000654075"/>
    </source>
</evidence>
<evidence type="ECO:0000256" key="2">
    <source>
        <dbReference type="ARBA" id="ARBA00022801"/>
    </source>
</evidence>
<keyword evidence="2" id="KW-0378">Hydrolase</keyword>
<keyword evidence="4" id="KW-0067">ATP-binding</keyword>
<dbReference type="Proteomes" id="UP000654075">
    <property type="component" value="Unassembled WGS sequence"/>
</dbReference>
<evidence type="ECO:0000256" key="1">
    <source>
        <dbReference type="ARBA" id="ARBA00022741"/>
    </source>
</evidence>
<organism evidence="5 6">
    <name type="scientific">Polarella glacialis</name>
    <name type="common">Dinoflagellate</name>
    <dbReference type="NCBI Taxonomy" id="89957"/>
    <lineage>
        <taxon>Eukaryota</taxon>
        <taxon>Sar</taxon>
        <taxon>Alveolata</taxon>
        <taxon>Dinophyceae</taxon>
        <taxon>Suessiales</taxon>
        <taxon>Suessiaceae</taxon>
        <taxon>Polarella</taxon>
    </lineage>
</organism>
<keyword evidence="1" id="KW-0547">Nucleotide-binding</keyword>
<dbReference type="GO" id="GO:0004386">
    <property type="term" value="F:helicase activity"/>
    <property type="evidence" value="ECO:0007669"/>
    <property type="project" value="UniProtKB-KW"/>
</dbReference>
<dbReference type="GO" id="GO:0003723">
    <property type="term" value="F:RNA binding"/>
    <property type="evidence" value="ECO:0007669"/>
    <property type="project" value="TreeGrafter"/>
</dbReference>
<accession>A0A813GLS2</accession>
<dbReference type="PANTHER" id="PTHR18934:SF99">
    <property type="entry name" value="ATP-DEPENDENT RNA HELICASE DHX37-RELATED"/>
    <property type="match status" value="1"/>
</dbReference>
<evidence type="ECO:0000256" key="3">
    <source>
        <dbReference type="ARBA" id="ARBA00022806"/>
    </source>
</evidence>
<name>A0A813GLS2_POLGL</name>
<dbReference type="CDD" id="cd17917">
    <property type="entry name" value="DEXHc_RHA-like"/>
    <property type="match status" value="1"/>
</dbReference>
<dbReference type="InterPro" id="IPR027417">
    <property type="entry name" value="P-loop_NTPase"/>
</dbReference>
<dbReference type="GO" id="GO:0005524">
    <property type="term" value="F:ATP binding"/>
    <property type="evidence" value="ECO:0007669"/>
    <property type="project" value="UniProtKB-KW"/>
</dbReference>
<keyword evidence="3" id="KW-0347">Helicase</keyword>
<dbReference type="OrthoDB" id="10253254at2759"/>
<dbReference type="GO" id="GO:0016787">
    <property type="term" value="F:hydrolase activity"/>
    <property type="evidence" value="ECO:0007669"/>
    <property type="project" value="UniProtKB-KW"/>
</dbReference>
<dbReference type="PANTHER" id="PTHR18934">
    <property type="entry name" value="ATP-DEPENDENT RNA HELICASE"/>
    <property type="match status" value="1"/>
</dbReference>
<evidence type="ECO:0008006" key="7">
    <source>
        <dbReference type="Google" id="ProtNLM"/>
    </source>
</evidence>
<reference evidence="5" key="1">
    <citation type="submission" date="2021-02" db="EMBL/GenBank/DDBJ databases">
        <authorList>
            <person name="Dougan E. K."/>
            <person name="Rhodes N."/>
            <person name="Thang M."/>
            <person name="Chan C."/>
        </authorList>
    </citation>
    <scope>NUCLEOTIDE SEQUENCE</scope>
</reference>
<evidence type="ECO:0000313" key="5">
    <source>
        <dbReference type="EMBL" id="CAE8626230.1"/>
    </source>
</evidence>
<protein>
    <recommendedName>
        <fullName evidence="7">RNA helicase</fullName>
    </recommendedName>
</protein>
<dbReference type="SUPFAM" id="SSF52540">
    <property type="entry name" value="P-loop containing nucleoside triphosphate hydrolases"/>
    <property type="match status" value="1"/>
</dbReference>
<sequence>MGSKDKSSTSFPPVSIALGQPERAALASYLTLTEPEGAAAFDTAVVLQPPAPSKVLNFKNVLVASAASNASVLKAELARLSLLPGHARMVEARKALPMYDHRAELLQAVNSHAVALVQGSTGCGKSTQVPQLLIEDAVAHGRLCRIAVAQPRRLAATALADRVATELADDAGVGGLCGYRIRGESKVGPMTAITFMTTGLLLRQLEGEPGLPSLTH</sequence>
<gene>
    <name evidence="5" type="ORF">PGLA1383_LOCUS43178</name>
</gene>
<dbReference type="EMBL" id="CAJNNV010028936">
    <property type="protein sequence ID" value="CAE8626230.1"/>
    <property type="molecule type" value="Genomic_DNA"/>
</dbReference>
<feature type="non-terminal residue" evidence="5">
    <location>
        <position position="1"/>
    </location>
</feature>
<dbReference type="AlphaFoldDB" id="A0A813GLS2"/>
<dbReference type="Gene3D" id="3.40.50.300">
    <property type="entry name" value="P-loop containing nucleotide triphosphate hydrolases"/>
    <property type="match status" value="1"/>
</dbReference>